<organism evidence="1 2">
    <name type="scientific">Cymbomonas tetramitiformis</name>
    <dbReference type="NCBI Taxonomy" id="36881"/>
    <lineage>
        <taxon>Eukaryota</taxon>
        <taxon>Viridiplantae</taxon>
        <taxon>Chlorophyta</taxon>
        <taxon>Pyramimonadophyceae</taxon>
        <taxon>Pyramimonadales</taxon>
        <taxon>Pyramimonadaceae</taxon>
        <taxon>Cymbomonas</taxon>
    </lineage>
</organism>
<dbReference type="Proteomes" id="UP001190700">
    <property type="component" value="Unassembled WGS sequence"/>
</dbReference>
<accession>A0AAE0G123</accession>
<gene>
    <name evidence="1" type="ORF">CYMTET_22555</name>
</gene>
<evidence type="ECO:0000313" key="1">
    <source>
        <dbReference type="EMBL" id="KAK3268971.1"/>
    </source>
</evidence>
<dbReference type="EMBL" id="LGRX02011444">
    <property type="protein sequence ID" value="KAK3268971.1"/>
    <property type="molecule type" value="Genomic_DNA"/>
</dbReference>
<dbReference type="InterPro" id="IPR035892">
    <property type="entry name" value="C2_domain_sf"/>
</dbReference>
<dbReference type="SUPFAM" id="SSF49562">
    <property type="entry name" value="C2 domain (Calcium/lipid-binding domain, CaLB)"/>
    <property type="match status" value="1"/>
</dbReference>
<comment type="caution">
    <text evidence="1">The sequence shown here is derived from an EMBL/GenBank/DDBJ whole genome shotgun (WGS) entry which is preliminary data.</text>
</comment>
<dbReference type="AlphaFoldDB" id="A0AAE0G123"/>
<name>A0AAE0G123_9CHLO</name>
<keyword evidence="2" id="KW-1185">Reference proteome</keyword>
<dbReference type="Gene3D" id="2.60.40.150">
    <property type="entry name" value="C2 domain"/>
    <property type="match status" value="1"/>
</dbReference>
<proteinExistence type="predicted"/>
<feature type="non-terminal residue" evidence="1">
    <location>
        <position position="1"/>
    </location>
</feature>
<sequence>LQRASQALTWAVWACQDWDAVGDNDQLGEASFQLAPLLNAPPSSMWLTLQNAAHGRIKVRVSVKKLSRDSRTPYKELPDMHRKCTASKTKHSVKLHKMKN</sequence>
<evidence type="ECO:0000313" key="2">
    <source>
        <dbReference type="Proteomes" id="UP001190700"/>
    </source>
</evidence>
<reference evidence="1 2" key="1">
    <citation type="journal article" date="2015" name="Genome Biol. Evol.">
        <title>Comparative Genomics of a Bacterivorous Green Alga Reveals Evolutionary Causalities and Consequences of Phago-Mixotrophic Mode of Nutrition.</title>
        <authorList>
            <person name="Burns J.A."/>
            <person name="Paasch A."/>
            <person name="Narechania A."/>
            <person name="Kim E."/>
        </authorList>
    </citation>
    <scope>NUCLEOTIDE SEQUENCE [LARGE SCALE GENOMIC DNA]</scope>
    <source>
        <strain evidence="1 2">PLY_AMNH</strain>
    </source>
</reference>
<protein>
    <submittedName>
        <fullName evidence="1">Uncharacterized protein</fullName>
    </submittedName>
</protein>